<feature type="domain" description="Lcl C-terminal" evidence="1">
    <location>
        <begin position="282"/>
        <end position="432"/>
    </location>
</feature>
<dbReference type="AlphaFoldDB" id="A0A175VEZ8"/>
<dbReference type="PROSITE" id="PS51257">
    <property type="entry name" value="PROKAR_LIPOPROTEIN"/>
    <property type="match status" value="1"/>
</dbReference>
<protein>
    <recommendedName>
        <fullName evidence="1">Lcl C-terminal domain-containing protein</fullName>
    </recommendedName>
</protein>
<gene>
    <name evidence="2" type="ORF">LCR_02650</name>
</gene>
<accession>A0A175VEZ8</accession>
<dbReference type="InterPro" id="IPR011460">
    <property type="entry name" value="Lcl_C"/>
</dbReference>
<reference evidence="2 3" key="1">
    <citation type="submission" date="2016-02" db="EMBL/GenBank/DDBJ databases">
        <title>Draft genome sequence of Aeromonas trota strain 1999lcr isolated from cerebrospinal fluid (CSF).</title>
        <authorList>
            <person name="Dallagassa C.B."/>
            <person name="Prediger K.C."/>
            <person name="Weiss V.A."/>
            <person name="Assis F.E."/>
            <person name="Baura V."/>
            <person name="Cruz L.M."/>
            <person name="Souza E.M."/>
            <person name="Pedrosa F.O."/>
            <person name="Fadel-Picheth C.M."/>
        </authorList>
    </citation>
    <scope>NUCLEOTIDE SEQUENCE [LARGE SCALE GENOMIC DNA]</scope>
    <source>
        <strain evidence="2 3">1999lcr</strain>
    </source>
</reference>
<sequence>MKHPLLLVTALSALLAACGGGEESAPLATPGYRVDVTLPAAGTLCADLDQNWRCDPGEPAVSGEGRLTLTGQSTHIVNSPLLFIPRAGGLPLAHPAARGDQLHLQPTLLSSLWQSRIAEGIAVDSALTQLLAALDPLQPGTGREALSALPQFDQALQQLAISLLQAAQIPLSGGKGHLQLATGYRTLNLMLAELALAWQQDGRFADDTLPRLLALLAQQQPRDLLTVTGVTTFSDGRDPLLAHEPADFPGQDARWNRTRPQLAYRKLDDKGQELADDASSWQCVKDLNTGLVWEVKSDDPLSPAWKGKPFAYEDEQFTATTGEQAAARLHILPLIERFTADGDQVSLARAQRLTTLVTSRAYQQWLNGEQRCGITRWRLPTMAELMSLMHYGSLATDAMGQNITLDQRYFPDVAPSAEEAYPGYYWSATSTTAQRLSGGPVSKRTAVFLQQGADAGTTYPAMIQQEDYPELMQLRLVATPN</sequence>
<evidence type="ECO:0000313" key="3">
    <source>
        <dbReference type="Proteomes" id="UP000078435"/>
    </source>
</evidence>
<proteinExistence type="predicted"/>
<evidence type="ECO:0000259" key="1">
    <source>
        <dbReference type="Pfam" id="PF07603"/>
    </source>
</evidence>
<dbReference type="Proteomes" id="UP000078435">
    <property type="component" value="Unassembled WGS sequence"/>
</dbReference>
<dbReference type="RefSeq" id="WP_061477320.1">
    <property type="nucleotide sequence ID" value="NZ_JMGO02000016.1"/>
</dbReference>
<dbReference type="EMBL" id="JMGO02000016">
    <property type="protein sequence ID" value="KXU78898.1"/>
    <property type="molecule type" value="Genomic_DNA"/>
</dbReference>
<dbReference type="Pfam" id="PF07603">
    <property type="entry name" value="Lcl_C"/>
    <property type="match status" value="1"/>
</dbReference>
<organism evidence="2 3">
    <name type="scientific">Aeromonas enteropelogenes</name>
    <name type="common">Aeromonas trota</name>
    <dbReference type="NCBI Taxonomy" id="29489"/>
    <lineage>
        <taxon>Bacteria</taxon>
        <taxon>Pseudomonadati</taxon>
        <taxon>Pseudomonadota</taxon>
        <taxon>Gammaproteobacteria</taxon>
        <taxon>Aeromonadales</taxon>
        <taxon>Aeromonadaceae</taxon>
        <taxon>Aeromonas</taxon>
    </lineage>
</organism>
<comment type="caution">
    <text evidence="2">The sequence shown here is derived from an EMBL/GenBank/DDBJ whole genome shotgun (WGS) entry which is preliminary data.</text>
</comment>
<dbReference type="OrthoDB" id="9815730at2"/>
<evidence type="ECO:0000313" key="2">
    <source>
        <dbReference type="EMBL" id="KXU78898.1"/>
    </source>
</evidence>
<name>A0A175VEZ8_AEREN</name>